<feature type="transmembrane region" description="Helical" evidence="2">
    <location>
        <begin position="117"/>
        <end position="137"/>
    </location>
</feature>
<organism evidence="3 4">
    <name type="scientific">Raoultella ornithinolytica</name>
    <name type="common">Klebsiella ornithinolytica</name>
    <dbReference type="NCBI Taxonomy" id="54291"/>
    <lineage>
        <taxon>Bacteria</taxon>
        <taxon>Pseudomonadati</taxon>
        <taxon>Pseudomonadota</taxon>
        <taxon>Gammaproteobacteria</taxon>
        <taxon>Enterobacterales</taxon>
        <taxon>Enterobacteriaceae</taxon>
        <taxon>Klebsiella/Raoultella group</taxon>
        <taxon>Raoultella</taxon>
    </lineage>
</organism>
<keyword evidence="2" id="KW-0812">Transmembrane</keyword>
<evidence type="ECO:0000256" key="2">
    <source>
        <dbReference type="SAM" id="Phobius"/>
    </source>
</evidence>
<comment type="caution">
    <text evidence="3">The sequence shown here is derived from an EMBL/GenBank/DDBJ whole genome shotgun (WGS) entry which is preliminary data.</text>
</comment>
<dbReference type="AlphaFoldDB" id="A0ABD7QPE7"/>
<gene>
    <name evidence="3" type="ORF">EC841_101441</name>
</gene>
<dbReference type="EMBL" id="SLYQ01000001">
    <property type="protein sequence ID" value="TCQ76632.1"/>
    <property type="molecule type" value="Genomic_DNA"/>
</dbReference>
<evidence type="ECO:0000313" key="4">
    <source>
        <dbReference type="Proteomes" id="UP000295263"/>
    </source>
</evidence>
<sequence>MRPGYIRIANKNVSRKNSRRRPRKTGSRRPRQSKVRIAHPAVLFIKRPEFIGKLACGALFFGIFIYNLYDTVGWPLIALGWVSILLYPFAKKGADDTLLRLTSARVFEVIDGHRIGALYLFIVMPLTLPLAAGYFIYHTVKWRQMRRQADVVYQQE</sequence>
<protein>
    <submittedName>
        <fullName evidence="3">Uncharacterized protein</fullName>
    </submittedName>
</protein>
<feature type="region of interest" description="Disordered" evidence="1">
    <location>
        <begin position="14"/>
        <end position="34"/>
    </location>
</feature>
<evidence type="ECO:0000313" key="3">
    <source>
        <dbReference type="EMBL" id="TCQ76632.1"/>
    </source>
</evidence>
<dbReference type="Proteomes" id="UP000295263">
    <property type="component" value="Unassembled WGS sequence"/>
</dbReference>
<keyword evidence="2" id="KW-1133">Transmembrane helix</keyword>
<accession>A0ABD7QPE7</accession>
<evidence type="ECO:0000256" key="1">
    <source>
        <dbReference type="SAM" id="MobiDB-lite"/>
    </source>
</evidence>
<feature type="transmembrane region" description="Helical" evidence="2">
    <location>
        <begin position="72"/>
        <end position="90"/>
    </location>
</feature>
<name>A0ABD7QPE7_RAOOR</name>
<keyword evidence="2" id="KW-0472">Membrane</keyword>
<reference evidence="3 4" key="1">
    <citation type="submission" date="2019-03" db="EMBL/GenBank/DDBJ databases">
        <title>Genomic analyses of the natural microbiome of Caenorhabditis elegans.</title>
        <authorList>
            <person name="Samuel B."/>
        </authorList>
    </citation>
    <scope>NUCLEOTIDE SEQUENCE [LARGE SCALE GENOMIC DNA]</scope>
    <source>
        <strain evidence="3 4">JUb54</strain>
    </source>
</reference>
<proteinExistence type="predicted"/>